<dbReference type="RefSeq" id="XP_012770136.1">
    <property type="nucleotide sequence ID" value="XM_012914682.1"/>
</dbReference>
<evidence type="ECO:0008006" key="4">
    <source>
        <dbReference type="Google" id="ProtNLM"/>
    </source>
</evidence>
<dbReference type="OMA" id="LERKGQW"/>
<dbReference type="AlphaFoldDB" id="A0A061DEV7"/>
<dbReference type="KEGG" id="bbig:BBBOND_0404380"/>
<dbReference type="Proteomes" id="UP000033188">
    <property type="component" value="Chromosome 5"/>
</dbReference>
<feature type="region of interest" description="Disordered" evidence="1">
    <location>
        <begin position="1"/>
        <end position="114"/>
    </location>
</feature>
<name>A0A061DEV7_BABBI</name>
<dbReference type="InterPro" id="IPR011990">
    <property type="entry name" value="TPR-like_helical_dom_sf"/>
</dbReference>
<organism evidence="2 3">
    <name type="scientific">Babesia bigemina</name>
    <dbReference type="NCBI Taxonomy" id="5866"/>
    <lineage>
        <taxon>Eukaryota</taxon>
        <taxon>Sar</taxon>
        <taxon>Alveolata</taxon>
        <taxon>Apicomplexa</taxon>
        <taxon>Aconoidasida</taxon>
        <taxon>Piroplasmida</taxon>
        <taxon>Babesiidae</taxon>
        <taxon>Babesia</taxon>
    </lineage>
</organism>
<dbReference type="STRING" id="5866.A0A061DEV7"/>
<proteinExistence type="predicted"/>
<dbReference type="PANTHER" id="PTHR22684:SF0">
    <property type="entry name" value="RIBOSOME QUALITY CONTROL COMPLEX SUBUNIT TCF25"/>
    <property type="match status" value="1"/>
</dbReference>
<dbReference type="VEuPathDB" id="PiroplasmaDB:BBBOND_0404380"/>
<dbReference type="PANTHER" id="PTHR22684">
    <property type="entry name" value="NULP1-RELATED"/>
    <property type="match status" value="1"/>
</dbReference>
<feature type="compositionally biased region" description="Basic and acidic residues" evidence="1">
    <location>
        <begin position="11"/>
        <end position="20"/>
    </location>
</feature>
<dbReference type="OrthoDB" id="205993at2759"/>
<evidence type="ECO:0000313" key="2">
    <source>
        <dbReference type="EMBL" id="CDR97950.1"/>
    </source>
</evidence>
<keyword evidence="3" id="KW-1185">Reference proteome</keyword>
<evidence type="ECO:0000256" key="1">
    <source>
        <dbReference type="SAM" id="MobiDB-lite"/>
    </source>
</evidence>
<dbReference type="GeneID" id="24566491"/>
<dbReference type="EMBL" id="LK391711">
    <property type="protein sequence ID" value="CDR97950.1"/>
    <property type="molecule type" value="Genomic_DNA"/>
</dbReference>
<gene>
    <name evidence="2" type="ORF">BBBOND_0404380</name>
</gene>
<dbReference type="InterPro" id="IPR006994">
    <property type="entry name" value="TCF25/Rqc1"/>
</dbReference>
<dbReference type="GO" id="GO:1990112">
    <property type="term" value="C:RQC complex"/>
    <property type="evidence" value="ECO:0007669"/>
    <property type="project" value="TreeGrafter"/>
</dbReference>
<dbReference type="Pfam" id="PF04910">
    <property type="entry name" value="Tcf25"/>
    <property type="match status" value="1"/>
</dbReference>
<feature type="compositionally biased region" description="Acidic residues" evidence="1">
    <location>
        <begin position="46"/>
        <end position="65"/>
    </location>
</feature>
<dbReference type="SUPFAM" id="SSF48452">
    <property type="entry name" value="TPR-like"/>
    <property type="match status" value="1"/>
</dbReference>
<accession>A0A061DEV7</accession>
<evidence type="ECO:0000313" key="3">
    <source>
        <dbReference type="Proteomes" id="UP000033188"/>
    </source>
</evidence>
<protein>
    <recommendedName>
        <fullName evidence="4">Transcription factor 25</fullName>
    </recommendedName>
</protein>
<feature type="compositionally biased region" description="Basic residues" evidence="1">
    <location>
        <begin position="1"/>
        <end position="10"/>
    </location>
</feature>
<reference evidence="3" key="1">
    <citation type="journal article" date="2014" name="Nucleic Acids Res.">
        <title>The evolutionary dynamics of variant antigen genes in Babesia reveal a history of genomic innovation underlying host-parasite interaction.</title>
        <authorList>
            <person name="Jackson A.P."/>
            <person name="Otto T.D."/>
            <person name="Darby A."/>
            <person name="Ramaprasad A."/>
            <person name="Xia D."/>
            <person name="Echaide I.E."/>
            <person name="Farber M."/>
            <person name="Gahlot S."/>
            <person name="Gamble J."/>
            <person name="Gupta D."/>
            <person name="Gupta Y."/>
            <person name="Jackson L."/>
            <person name="Malandrin L."/>
            <person name="Malas T.B."/>
            <person name="Moussa E."/>
            <person name="Nair M."/>
            <person name="Reid A.J."/>
            <person name="Sanders M."/>
            <person name="Sharma J."/>
            <person name="Tracey A."/>
            <person name="Quail M.A."/>
            <person name="Weir W."/>
            <person name="Wastling J.M."/>
            <person name="Hall N."/>
            <person name="Willadsen P."/>
            <person name="Lingelbach K."/>
            <person name="Shiels B."/>
            <person name="Tait A."/>
            <person name="Berriman M."/>
            <person name="Allred D.R."/>
            <person name="Pain A."/>
        </authorList>
    </citation>
    <scope>NUCLEOTIDE SEQUENCE [LARGE SCALE GENOMIC DNA]</scope>
    <source>
        <strain evidence="3">Bond</strain>
    </source>
</reference>
<sequence length="583" mass="66111">MSTRQIRRLRRDLEREKEDDTTPPPKLVISINKPKFSFAMLRDALDSDDESSSDAEEDSSSDDDSSSSASDHEEVVPCSTPDRYTQPPKNGRLGNKRASKPQNDDESSDEDSDMHLLESCKETNTESADVSVSATMENRFECLRIEPRAFRVVGVGTQASGKARMGKGFGGYLQGRNWLMPGIAPKTADKLRAAVVQQVRLKGNYDSKNERERFTLELSDRYKNIQSVCIAAIDTQDPALFRRVLETNPQHLEVLLRASSIHTLQGQHEEAFKLITVAVQILQAALPPRFSPFRLDEKGCYNTWLPSSCGSNLIVYRLLLLYMICLERQAQWETCLAVCKLMLQMDFPNDVSHALLHIDLYLLNYAGVGVAEFATGYAKALEYAVPLYWVLPNFAFSMALEFFAKDTNEAVTATISESYLDLLQEFLTLKEDELGFRFNPVEQDMRKYTNKRSELCLIRALVKYPDIIRMLTRENFAADLVVYTQTEPFASWMSDYDTDDVHLIKCYLAKTADLWRNENLSLLINTASLIADIYRTERGATILGTFRDLWSAFRLDQPLPLTPKEVIVSEFDLTSHSLPTALE</sequence>